<protein>
    <recommendedName>
        <fullName evidence="3">Cytochrome C</fullName>
    </recommendedName>
</protein>
<dbReference type="RefSeq" id="WP_072408845.1">
    <property type="nucleotide sequence ID" value="NZ_FPKW01000004.1"/>
</dbReference>
<dbReference type="GO" id="GO:0020037">
    <property type="term" value="F:heme binding"/>
    <property type="evidence" value="ECO:0007669"/>
    <property type="project" value="InterPro"/>
</dbReference>
<dbReference type="AlphaFoldDB" id="A0A1K2INF0"/>
<reference evidence="2" key="1">
    <citation type="submission" date="2016-10" db="EMBL/GenBank/DDBJ databases">
        <authorList>
            <person name="Varghese N."/>
            <person name="Submissions S."/>
        </authorList>
    </citation>
    <scope>NUCLEOTIDE SEQUENCE [LARGE SCALE GENOMIC DNA]</scope>
    <source>
        <strain evidence="2">SUR2</strain>
    </source>
</reference>
<evidence type="ECO:0000313" key="2">
    <source>
        <dbReference type="Proteomes" id="UP000182034"/>
    </source>
</evidence>
<organism evidence="1 2">
    <name type="scientific">Chryseobacterium limigenitum</name>
    <dbReference type="NCBI Taxonomy" id="1612149"/>
    <lineage>
        <taxon>Bacteria</taxon>
        <taxon>Pseudomonadati</taxon>
        <taxon>Bacteroidota</taxon>
        <taxon>Flavobacteriia</taxon>
        <taxon>Flavobacteriales</taxon>
        <taxon>Weeksellaceae</taxon>
        <taxon>Chryseobacterium group</taxon>
        <taxon>Chryseobacterium</taxon>
    </lineage>
</organism>
<dbReference type="InterPro" id="IPR010980">
    <property type="entry name" value="Cyt_c/b562"/>
</dbReference>
<name>A0A1K2INF0_9FLAO</name>
<dbReference type="SUPFAM" id="SSF47175">
    <property type="entry name" value="Cytochromes"/>
    <property type="match status" value="1"/>
</dbReference>
<dbReference type="Proteomes" id="UP000182034">
    <property type="component" value="Unassembled WGS sequence"/>
</dbReference>
<dbReference type="STRING" id="1612149.SAMN05216324_104237"/>
<gene>
    <name evidence="1" type="ORF">SAMN05216324_104237</name>
</gene>
<keyword evidence="2" id="KW-1185">Reference proteome</keyword>
<dbReference type="GO" id="GO:0022900">
    <property type="term" value="P:electron transport chain"/>
    <property type="evidence" value="ECO:0007669"/>
    <property type="project" value="InterPro"/>
</dbReference>
<proteinExistence type="predicted"/>
<dbReference type="EMBL" id="FPKW01000004">
    <property type="protein sequence ID" value="SFZ93211.1"/>
    <property type="molecule type" value="Genomic_DNA"/>
</dbReference>
<dbReference type="GO" id="GO:0009055">
    <property type="term" value="F:electron transfer activity"/>
    <property type="evidence" value="ECO:0007669"/>
    <property type="project" value="InterPro"/>
</dbReference>
<dbReference type="OrthoDB" id="1150802at2"/>
<accession>A0A1K2INF0</accession>
<evidence type="ECO:0008006" key="3">
    <source>
        <dbReference type="Google" id="ProtNLM"/>
    </source>
</evidence>
<evidence type="ECO:0000313" key="1">
    <source>
        <dbReference type="EMBL" id="SFZ93211.1"/>
    </source>
</evidence>
<dbReference type="GO" id="GO:0005506">
    <property type="term" value="F:iron ion binding"/>
    <property type="evidence" value="ECO:0007669"/>
    <property type="project" value="InterPro"/>
</dbReference>
<sequence length="154" mass="17695">MKKITIILLLLSIFLNIGLIYKFFYEGEKVILAKDGRSEIKMTGENREFVMTEMRGFLESVQKINEGIAKNNPEIITKVGQQSGTCKVDVVPQGLVRSLPYEFKQMGFQTHELFDAISKIAKKNYDRQQTQEKLNQLLNNCVACHKTYKISVEK</sequence>